<organism evidence="2 3">
    <name type="scientific">Seonamhaeicola maritimus</name>
    <dbReference type="NCBI Taxonomy" id="2591822"/>
    <lineage>
        <taxon>Bacteria</taxon>
        <taxon>Pseudomonadati</taxon>
        <taxon>Bacteroidota</taxon>
        <taxon>Flavobacteriia</taxon>
        <taxon>Flavobacteriales</taxon>
        <taxon>Flavobacteriaceae</taxon>
    </lineage>
</organism>
<keyword evidence="1" id="KW-0472">Membrane</keyword>
<keyword evidence="1" id="KW-0812">Transmembrane</keyword>
<evidence type="ECO:0000256" key="1">
    <source>
        <dbReference type="SAM" id="Phobius"/>
    </source>
</evidence>
<evidence type="ECO:0000313" key="3">
    <source>
        <dbReference type="Proteomes" id="UP000321080"/>
    </source>
</evidence>
<name>A0A5C7GKA1_9FLAO</name>
<dbReference type="InterPro" id="IPR045749">
    <property type="entry name" value="DUF6090"/>
</dbReference>
<feature type="transmembrane region" description="Helical" evidence="1">
    <location>
        <begin position="21"/>
        <end position="42"/>
    </location>
</feature>
<dbReference type="EMBL" id="VRKQ01000008">
    <property type="protein sequence ID" value="TXG38712.1"/>
    <property type="molecule type" value="Genomic_DNA"/>
</dbReference>
<reference evidence="2 3" key="1">
    <citation type="submission" date="2019-08" db="EMBL/GenBank/DDBJ databases">
        <title>Seonamhaeicola sediminis sp. nov., isolated from marine sediment.</title>
        <authorList>
            <person name="Cao W.R."/>
        </authorList>
    </citation>
    <scope>NUCLEOTIDE SEQUENCE [LARGE SCALE GENOMIC DNA]</scope>
    <source>
        <strain evidence="2 3">1505</strain>
    </source>
</reference>
<dbReference type="OrthoDB" id="821805at2"/>
<protein>
    <submittedName>
        <fullName evidence="2">Uncharacterized protein</fullName>
    </submittedName>
</protein>
<accession>A0A5C7GKA1</accession>
<comment type="caution">
    <text evidence="2">The sequence shown here is derived from an EMBL/GenBank/DDBJ whole genome shotgun (WGS) entry which is preliminary data.</text>
</comment>
<dbReference type="RefSeq" id="WP_147766135.1">
    <property type="nucleotide sequence ID" value="NZ_VRKQ01000008.1"/>
</dbReference>
<dbReference type="AlphaFoldDB" id="A0A5C7GKA1"/>
<evidence type="ECO:0000313" key="2">
    <source>
        <dbReference type="EMBL" id="TXG38712.1"/>
    </source>
</evidence>
<dbReference type="Pfam" id="PF19578">
    <property type="entry name" value="DUF6090"/>
    <property type="match status" value="1"/>
</dbReference>
<keyword evidence="1" id="KW-1133">Transmembrane helix</keyword>
<gene>
    <name evidence="2" type="ORF">FUA22_02165</name>
</gene>
<dbReference type="Proteomes" id="UP000321080">
    <property type="component" value="Unassembled WGS sequence"/>
</dbReference>
<proteinExistence type="predicted"/>
<sequence length="260" mass="30353">MIKFFRNIRKQLLGEGKTGHYLKYAIGEIVLVVIGILIALQINNWNEERKDRKTEIHYLHRLQEDFIKNQEQLNYQISFSQFQLDNVKLLLKSFDDPLQNDELILWPYALEHAYFLAQLTFANNTWSELKSTGNLELISNNKISQNVANCYSSISGLQQLNDEWSLTHLRYKDRINDLLSPKLRNRIMDNLRPTQILKPTDSILDLENYILKFKKIDGVQGDLGDILASKKVVLMNYDKLKISVENIIQIIKDELKTKTG</sequence>
<keyword evidence="3" id="KW-1185">Reference proteome</keyword>